<name>A0A162FUB2_BDEBC</name>
<evidence type="ECO:0000256" key="1">
    <source>
        <dbReference type="SAM" id="MobiDB-lite"/>
    </source>
</evidence>
<dbReference type="AlphaFoldDB" id="A0A162FUB2"/>
<dbReference type="Proteomes" id="UP000075799">
    <property type="component" value="Unassembled WGS sequence"/>
</dbReference>
<protein>
    <submittedName>
        <fullName evidence="2">Uncharacterized protein</fullName>
    </submittedName>
</protein>
<accession>A0A162FUB2</accession>
<feature type="region of interest" description="Disordered" evidence="1">
    <location>
        <begin position="22"/>
        <end position="41"/>
    </location>
</feature>
<dbReference type="EMBL" id="LUKD01000009">
    <property type="protein sequence ID" value="KYG62308.1"/>
    <property type="molecule type" value="Genomic_DNA"/>
</dbReference>
<sequence length="83" mass="9340">MQQTTLAALIRQAPAPERVAKKNNPIIVGTRSSPPEQKQPGKLLTFEYPTCWQFQQRTLVDFKIVNTLHSPYEKAASNTADTK</sequence>
<reference evidence="2 3" key="1">
    <citation type="submission" date="2016-03" db="EMBL/GenBank/DDBJ databases">
        <authorList>
            <person name="Ploux O."/>
        </authorList>
    </citation>
    <scope>NUCLEOTIDE SEQUENCE [LARGE SCALE GENOMIC DNA]</scope>
    <source>
        <strain evidence="2 3">EC13</strain>
    </source>
</reference>
<proteinExistence type="predicted"/>
<evidence type="ECO:0000313" key="3">
    <source>
        <dbReference type="Proteomes" id="UP000075799"/>
    </source>
</evidence>
<evidence type="ECO:0000313" key="2">
    <source>
        <dbReference type="EMBL" id="KYG62308.1"/>
    </source>
</evidence>
<comment type="caution">
    <text evidence="2">The sequence shown here is derived from an EMBL/GenBank/DDBJ whole genome shotgun (WGS) entry which is preliminary data.</text>
</comment>
<organism evidence="2 3">
    <name type="scientific">Bdellovibrio bacteriovorus</name>
    <dbReference type="NCBI Taxonomy" id="959"/>
    <lineage>
        <taxon>Bacteria</taxon>
        <taxon>Pseudomonadati</taxon>
        <taxon>Bdellovibrionota</taxon>
        <taxon>Bdellovibrionia</taxon>
        <taxon>Bdellovibrionales</taxon>
        <taxon>Pseudobdellovibrionaceae</taxon>
        <taxon>Bdellovibrio</taxon>
    </lineage>
</organism>
<gene>
    <name evidence="2" type="ORF">AZI87_17440</name>
</gene>